<sequence length="196" mass="22085">MASKHNETIVPTMQAPEPPKRFFTADEADYPNITKWLEGNKLEYNRFYPSFLNHAINTARRRADPKTKKGLSQTDNAMLWVFDDDVPVQTQGFIDAMSAYGSDHYDGGVTSGSIDLENDRKADIAEIEGAEKQLAELLYSVEKRKELLKEQPQLDRLFLSGKAKRKGKKTQKRAEKRMTSGVGGLGLEEGDEEAEE</sequence>
<reference evidence="1" key="1">
    <citation type="submission" date="2023-07" db="EMBL/GenBank/DDBJ databases">
        <title>Black Yeasts Isolated from many extreme environments.</title>
        <authorList>
            <person name="Coleine C."/>
            <person name="Stajich J.E."/>
            <person name="Selbmann L."/>
        </authorList>
    </citation>
    <scope>NUCLEOTIDE SEQUENCE</scope>
    <source>
        <strain evidence="1">CCFEE 5714</strain>
    </source>
</reference>
<gene>
    <name evidence="1" type="ORF">LTR37_009488</name>
</gene>
<evidence type="ECO:0000313" key="2">
    <source>
        <dbReference type="Proteomes" id="UP001281147"/>
    </source>
</evidence>
<evidence type="ECO:0000313" key="1">
    <source>
        <dbReference type="EMBL" id="KAK3711711.1"/>
    </source>
</evidence>
<keyword evidence="2" id="KW-1185">Reference proteome</keyword>
<protein>
    <submittedName>
        <fullName evidence="1">Uncharacterized protein</fullName>
    </submittedName>
</protein>
<organism evidence="1 2">
    <name type="scientific">Vermiconidia calcicola</name>
    <dbReference type="NCBI Taxonomy" id="1690605"/>
    <lineage>
        <taxon>Eukaryota</taxon>
        <taxon>Fungi</taxon>
        <taxon>Dikarya</taxon>
        <taxon>Ascomycota</taxon>
        <taxon>Pezizomycotina</taxon>
        <taxon>Dothideomycetes</taxon>
        <taxon>Dothideomycetidae</taxon>
        <taxon>Mycosphaerellales</taxon>
        <taxon>Extremaceae</taxon>
        <taxon>Vermiconidia</taxon>
    </lineage>
</organism>
<accession>A0ACC3N7W0</accession>
<name>A0ACC3N7W0_9PEZI</name>
<dbReference type="EMBL" id="JAUTXU010000074">
    <property type="protein sequence ID" value="KAK3711711.1"/>
    <property type="molecule type" value="Genomic_DNA"/>
</dbReference>
<dbReference type="Proteomes" id="UP001281147">
    <property type="component" value="Unassembled WGS sequence"/>
</dbReference>
<proteinExistence type="predicted"/>
<comment type="caution">
    <text evidence="1">The sequence shown here is derived from an EMBL/GenBank/DDBJ whole genome shotgun (WGS) entry which is preliminary data.</text>
</comment>